<dbReference type="GO" id="GO:0004439">
    <property type="term" value="F:phosphatidylinositol-4,5-bisphosphate 5-phosphatase activity"/>
    <property type="evidence" value="ECO:0007669"/>
    <property type="project" value="TreeGrafter"/>
</dbReference>
<reference evidence="3" key="1">
    <citation type="submission" date="2019-07" db="EMBL/GenBank/DDBJ databases">
        <title>Annotation for the trematode Paragonimus miyazaki's.</title>
        <authorList>
            <person name="Choi Y.-J."/>
        </authorList>
    </citation>
    <scope>NUCLEOTIDE SEQUENCE</scope>
    <source>
        <strain evidence="3">Japan</strain>
    </source>
</reference>
<feature type="compositionally biased region" description="Polar residues" evidence="1">
    <location>
        <begin position="288"/>
        <end position="301"/>
    </location>
</feature>
<dbReference type="SUPFAM" id="SSF56219">
    <property type="entry name" value="DNase I-like"/>
    <property type="match status" value="1"/>
</dbReference>
<feature type="domain" description="Inositol polyphosphate-related phosphatase" evidence="2">
    <location>
        <begin position="2"/>
        <end position="339"/>
    </location>
</feature>
<comment type="caution">
    <text evidence="3">The sequence shown here is derived from an EMBL/GenBank/DDBJ whole genome shotgun (WGS) entry which is preliminary data.</text>
</comment>
<dbReference type="PANTHER" id="PTHR11200:SF275">
    <property type="entry name" value="LD06095P"/>
    <property type="match status" value="1"/>
</dbReference>
<keyword evidence="4" id="KW-1185">Reference proteome</keyword>
<accession>A0A8S9Z9N2</accession>
<dbReference type="GO" id="GO:0046856">
    <property type="term" value="P:phosphatidylinositol dephosphorylation"/>
    <property type="evidence" value="ECO:0007669"/>
    <property type="project" value="InterPro"/>
</dbReference>
<evidence type="ECO:0000313" key="4">
    <source>
        <dbReference type="Proteomes" id="UP000822476"/>
    </source>
</evidence>
<dbReference type="PANTHER" id="PTHR11200">
    <property type="entry name" value="INOSITOL 5-PHOSPHATASE"/>
    <property type="match status" value="1"/>
</dbReference>
<proteinExistence type="predicted"/>
<dbReference type="InterPro" id="IPR000300">
    <property type="entry name" value="IPPc"/>
</dbReference>
<feature type="region of interest" description="Disordered" evidence="1">
    <location>
        <begin position="271"/>
        <end position="301"/>
    </location>
</feature>
<dbReference type="Proteomes" id="UP000822476">
    <property type="component" value="Unassembled WGS sequence"/>
</dbReference>
<dbReference type="Gene3D" id="3.60.10.10">
    <property type="entry name" value="Endonuclease/exonuclease/phosphatase"/>
    <property type="match status" value="1"/>
</dbReference>
<evidence type="ECO:0000313" key="3">
    <source>
        <dbReference type="EMBL" id="KAF7259917.1"/>
    </source>
</evidence>
<evidence type="ECO:0000259" key="2">
    <source>
        <dbReference type="SMART" id="SM00128"/>
    </source>
</evidence>
<dbReference type="EMBL" id="JTDE01000979">
    <property type="protein sequence ID" value="KAF7259917.1"/>
    <property type="molecule type" value="Genomic_DNA"/>
</dbReference>
<protein>
    <recommendedName>
        <fullName evidence="2">Inositol polyphosphate-related phosphatase domain-containing protein</fullName>
    </recommendedName>
</protein>
<name>A0A8S9Z9N2_9TREM</name>
<sequence length="544" mass="61748">MPSLKVRCCTWNVGDQGPPKDDLKALLNLNDSDLPDIIAVALQEVEEAEDWRKRLLEHTHPAGYVLVKSRYCWAIGMLVFARRNLLPAITNMESEVTASGYAGIMGNKGGVSVRFEICGVNVIFLSCHFAAHKDRNKDRVNDYKDIVDNQSFRDDDVHSVLDHDYVFWMGDLNFRLENTDKATAEKLIRQKQYTTLLARDQLLINKKKKLIFEDFQEGEINFAPTFKFDKGTDRYDSSAKQRIPAWTDRILYMAHRDFATDFYSSVIRHTRTQSTSRHTPIRGAPSDVEQNSQPSDKIGSIGSQQPEIKLLEYTSLTNYKWSDHRPVVGSFRFVVPQKWFSLPISFLEPLGKEYPYDKDLDFQYKLMNPPALLRMSESDTLLSTRPVVPTVDFINLMLISAMGRLSLPGQSGAASDPSAPAVLEQDMGDWIGVYPADFATLEKGYVTYVKAPSENLCITRDMYAAATKQAIAPTFGGKIFASWFTGAREKIVHKVTVPSSSSKVNSPTLVLRTLTGSQYCHTLYRLEWLIFGRFSEFNHDYLSY</sequence>
<dbReference type="SMART" id="SM00128">
    <property type="entry name" value="IPPc"/>
    <property type="match status" value="1"/>
</dbReference>
<dbReference type="OrthoDB" id="62798at2759"/>
<dbReference type="AlphaFoldDB" id="A0A8S9Z9N2"/>
<dbReference type="Pfam" id="PF22669">
    <property type="entry name" value="Exo_endo_phos2"/>
    <property type="match status" value="1"/>
</dbReference>
<dbReference type="InterPro" id="IPR046985">
    <property type="entry name" value="IP5"/>
</dbReference>
<dbReference type="InterPro" id="IPR036691">
    <property type="entry name" value="Endo/exonu/phosph_ase_sf"/>
</dbReference>
<organism evidence="3 4">
    <name type="scientific">Paragonimus skrjabini miyazakii</name>
    <dbReference type="NCBI Taxonomy" id="59628"/>
    <lineage>
        <taxon>Eukaryota</taxon>
        <taxon>Metazoa</taxon>
        <taxon>Spiralia</taxon>
        <taxon>Lophotrochozoa</taxon>
        <taxon>Platyhelminthes</taxon>
        <taxon>Trematoda</taxon>
        <taxon>Digenea</taxon>
        <taxon>Plagiorchiida</taxon>
        <taxon>Troglotremata</taxon>
        <taxon>Troglotrematidae</taxon>
        <taxon>Paragonimus</taxon>
    </lineage>
</organism>
<evidence type="ECO:0000256" key="1">
    <source>
        <dbReference type="SAM" id="MobiDB-lite"/>
    </source>
</evidence>
<gene>
    <name evidence="3" type="ORF">EG68_02494</name>
</gene>